<evidence type="ECO:0000256" key="2">
    <source>
        <dbReference type="ARBA" id="ARBA00023163"/>
    </source>
</evidence>
<keyword evidence="2" id="KW-0804">Transcription</keyword>
<dbReference type="GO" id="GO:0006355">
    <property type="term" value="P:regulation of DNA-templated transcription"/>
    <property type="evidence" value="ECO:0007669"/>
    <property type="project" value="InterPro"/>
</dbReference>
<dbReference type="PANTHER" id="PTHR33124">
    <property type="entry name" value="TRANSCRIPTION FACTOR IBH1-LIKE 1"/>
    <property type="match status" value="1"/>
</dbReference>
<dbReference type="EMBL" id="CACSLK010000214">
    <property type="protein sequence ID" value="CAA0805967.1"/>
    <property type="molecule type" value="Genomic_DNA"/>
</dbReference>
<sequence>MKTHKNPTLIKTRFALNFLRAMRRLNRSGPSDACQRFHAIRAAATASMASAVGPRRAWSRAVLKKNRTRRAKNPRRDVSGLGQEDDLRVLVPGGQGLDFCQLLSESAHYIECLRAQVQVMTDLLDRYSA</sequence>
<gene>
    <name evidence="4" type="ORF">SHERM_00873</name>
</gene>
<dbReference type="PANTHER" id="PTHR33124:SF40">
    <property type="entry name" value="TRANSCRIPTION FACTOR IBH1"/>
    <property type="match status" value="1"/>
</dbReference>
<keyword evidence="5" id="KW-1185">Reference proteome</keyword>
<evidence type="ECO:0000313" key="5">
    <source>
        <dbReference type="Proteomes" id="UP001153555"/>
    </source>
</evidence>
<comment type="caution">
    <text evidence="4">The sequence shown here is derived from an EMBL/GenBank/DDBJ whole genome shotgun (WGS) entry which is preliminary data.</text>
</comment>
<evidence type="ECO:0000313" key="4">
    <source>
        <dbReference type="EMBL" id="CAA0805967.1"/>
    </source>
</evidence>
<dbReference type="Pfam" id="PF26576">
    <property type="entry name" value="IBH1_N"/>
    <property type="match status" value="1"/>
</dbReference>
<organism evidence="4 5">
    <name type="scientific">Striga hermonthica</name>
    <name type="common">Purple witchweed</name>
    <name type="synonym">Buchnera hermonthica</name>
    <dbReference type="NCBI Taxonomy" id="68872"/>
    <lineage>
        <taxon>Eukaryota</taxon>
        <taxon>Viridiplantae</taxon>
        <taxon>Streptophyta</taxon>
        <taxon>Embryophyta</taxon>
        <taxon>Tracheophyta</taxon>
        <taxon>Spermatophyta</taxon>
        <taxon>Magnoliopsida</taxon>
        <taxon>eudicotyledons</taxon>
        <taxon>Gunneridae</taxon>
        <taxon>Pentapetalae</taxon>
        <taxon>asterids</taxon>
        <taxon>lamiids</taxon>
        <taxon>Lamiales</taxon>
        <taxon>Orobanchaceae</taxon>
        <taxon>Buchnereae</taxon>
        <taxon>Striga</taxon>
    </lineage>
</organism>
<name>A0A9N7MF63_STRHE</name>
<dbReference type="OrthoDB" id="786845at2759"/>
<protein>
    <submittedName>
        <fullName evidence="4">Transcription factor IBH1</fullName>
    </submittedName>
</protein>
<accession>A0A9N7MF63</accession>
<dbReference type="InterPro" id="IPR044660">
    <property type="entry name" value="IBH1-like"/>
</dbReference>
<evidence type="ECO:0000259" key="3">
    <source>
        <dbReference type="Pfam" id="PF26576"/>
    </source>
</evidence>
<feature type="domain" description="IBH1-like N-terminal" evidence="3">
    <location>
        <begin position="9"/>
        <end position="69"/>
    </location>
</feature>
<dbReference type="Proteomes" id="UP001153555">
    <property type="component" value="Unassembled WGS sequence"/>
</dbReference>
<evidence type="ECO:0000256" key="1">
    <source>
        <dbReference type="ARBA" id="ARBA00023015"/>
    </source>
</evidence>
<keyword evidence="1" id="KW-0805">Transcription regulation</keyword>
<dbReference type="InterPro" id="IPR059002">
    <property type="entry name" value="IBH1_N"/>
</dbReference>
<reference evidence="4" key="1">
    <citation type="submission" date="2019-12" db="EMBL/GenBank/DDBJ databases">
        <authorList>
            <person name="Scholes J."/>
        </authorList>
    </citation>
    <scope>NUCLEOTIDE SEQUENCE</scope>
</reference>
<dbReference type="AlphaFoldDB" id="A0A9N7MF63"/>
<proteinExistence type="predicted"/>